<feature type="compositionally biased region" description="Basic and acidic residues" evidence="1">
    <location>
        <begin position="59"/>
        <end position="76"/>
    </location>
</feature>
<reference evidence="2" key="1">
    <citation type="submission" date="2014-11" db="EMBL/GenBank/DDBJ databases">
        <authorList>
            <person name="Otto D Thomas"/>
            <person name="Naeem Raeece"/>
        </authorList>
    </citation>
    <scope>NUCLEOTIDE SEQUENCE</scope>
</reference>
<evidence type="ECO:0000256" key="1">
    <source>
        <dbReference type="SAM" id="MobiDB-lite"/>
    </source>
</evidence>
<name>A0A0G4FWA8_9ALVE</name>
<accession>A0A0G4FWA8</accession>
<evidence type="ECO:0000313" key="2">
    <source>
        <dbReference type="EMBL" id="CEM19403.1"/>
    </source>
</evidence>
<dbReference type="AlphaFoldDB" id="A0A0G4FWA8"/>
<gene>
    <name evidence="2" type="ORF">Cvel_19072</name>
</gene>
<dbReference type="EMBL" id="CDMZ01000682">
    <property type="protein sequence ID" value="CEM19403.1"/>
    <property type="molecule type" value="Genomic_DNA"/>
</dbReference>
<protein>
    <submittedName>
        <fullName evidence="2">Uncharacterized protein</fullName>
    </submittedName>
</protein>
<feature type="region of interest" description="Disordered" evidence="1">
    <location>
        <begin position="53"/>
        <end position="76"/>
    </location>
</feature>
<dbReference type="VEuPathDB" id="CryptoDB:Cvel_19072"/>
<proteinExistence type="predicted"/>
<sequence>MGLGEHLPDMIIRRSEVLRDKEGAGIPDAEDHKAPDEVICFNIGKAPWRDLCGPNGPKCPKDQKTQEGRSPKTQREKELEQLADALRQGSVKVRILSLDELPLARMSADSLRNMFVDLILTDLKKYADANQATIFGKILKGDATFVVQLKNGKGPCWKYTVMNEDDQVVG</sequence>
<organism evidence="2">
    <name type="scientific">Chromera velia CCMP2878</name>
    <dbReference type="NCBI Taxonomy" id="1169474"/>
    <lineage>
        <taxon>Eukaryota</taxon>
        <taxon>Sar</taxon>
        <taxon>Alveolata</taxon>
        <taxon>Colpodellida</taxon>
        <taxon>Chromeraceae</taxon>
        <taxon>Chromera</taxon>
    </lineage>
</organism>